<dbReference type="CDD" id="cd07808">
    <property type="entry name" value="ASKHA_NBD_FGGY_EcXK-like"/>
    <property type="match status" value="1"/>
</dbReference>
<dbReference type="InterPro" id="IPR000577">
    <property type="entry name" value="Carb_kinase_FGGY"/>
</dbReference>
<dbReference type="GO" id="GO:0042732">
    <property type="term" value="P:D-xylose metabolic process"/>
    <property type="evidence" value="ECO:0007669"/>
    <property type="project" value="UniProtKB-KW"/>
</dbReference>
<dbReference type="InterPro" id="IPR018483">
    <property type="entry name" value="Carb_kinase_FGGY_CS"/>
</dbReference>
<feature type="site" description="Important for activity" evidence="8">
    <location>
        <position position="9"/>
    </location>
</feature>
<keyword evidence="2 8" id="KW-0859">Xylose metabolism</keyword>
<dbReference type="GO" id="GO:0004856">
    <property type="term" value="F:D-xylulokinase activity"/>
    <property type="evidence" value="ECO:0007669"/>
    <property type="project" value="UniProtKB-UniRule"/>
</dbReference>
<dbReference type="InterPro" id="IPR050406">
    <property type="entry name" value="FGGY_Carb_Kinase"/>
</dbReference>
<feature type="domain" description="Carbohydrate kinase FGGY C-terminal" evidence="11">
    <location>
        <begin position="260"/>
        <end position="446"/>
    </location>
</feature>
<keyword evidence="6 8" id="KW-0067">ATP-binding</keyword>
<comment type="caution">
    <text evidence="12">The sequence shown here is derived from an EMBL/GenBank/DDBJ whole genome shotgun (WGS) entry which is preliminary data.</text>
</comment>
<keyword evidence="13" id="KW-1185">Reference proteome</keyword>
<evidence type="ECO:0000259" key="10">
    <source>
        <dbReference type="Pfam" id="PF00370"/>
    </source>
</evidence>
<dbReference type="InterPro" id="IPR006000">
    <property type="entry name" value="Xylulokinase"/>
</dbReference>
<dbReference type="EMBL" id="JADZLT010000049">
    <property type="protein sequence ID" value="MBH0238098.1"/>
    <property type="molecule type" value="Genomic_DNA"/>
</dbReference>
<dbReference type="Gene3D" id="3.30.420.40">
    <property type="match status" value="2"/>
</dbReference>
<evidence type="ECO:0000256" key="1">
    <source>
        <dbReference type="ARBA" id="ARBA00009156"/>
    </source>
</evidence>
<dbReference type="InterPro" id="IPR043129">
    <property type="entry name" value="ATPase_NBD"/>
</dbReference>
<dbReference type="SUPFAM" id="SSF53067">
    <property type="entry name" value="Actin-like ATPase domain"/>
    <property type="match status" value="2"/>
</dbReference>
<dbReference type="AlphaFoldDB" id="A0A931I2H5"/>
<comment type="function">
    <text evidence="8">Catalyzes the phosphorylation of D-xylulose to D-xylulose 5-phosphate.</text>
</comment>
<dbReference type="GO" id="GO:0005998">
    <property type="term" value="P:xylulose catabolic process"/>
    <property type="evidence" value="ECO:0007669"/>
    <property type="project" value="UniProtKB-UniRule"/>
</dbReference>
<dbReference type="Pfam" id="PF02782">
    <property type="entry name" value="FGGY_C"/>
    <property type="match status" value="1"/>
</dbReference>
<evidence type="ECO:0000256" key="4">
    <source>
        <dbReference type="ARBA" id="ARBA00022741"/>
    </source>
</evidence>
<evidence type="ECO:0000259" key="11">
    <source>
        <dbReference type="Pfam" id="PF02782"/>
    </source>
</evidence>
<evidence type="ECO:0000256" key="8">
    <source>
        <dbReference type="HAMAP-Rule" id="MF_02220"/>
    </source>
</evidence>
<evidence type="ECO:0000313" key="13">
    <source>
        <dbReference type="Proteomes" id="UP000631694"/>
    </source>
</evidence>
<evidence type="ECO:0000256" key="9">
    <source>
        <dbReference type="RuleBase" id="RU364073"/>
    </source>
</evidence>
<evidence type="ECO:0000256" key="2">
    <source>
        <dbReference type="ARBA" id="ARBA00022629"/>
    </source>
</evidence>
<dbReference type="EC" id="2.7.1.17" evidence="8 9"/>
<keyword evidence="3 8" id="KW-0808">Transferase</keyword>
<keyword evidence="4 8" id="KW-0547">Nucleotide-binding</keyword>
<reference evidence="12" key="1">
    <citation type="submission" date="2020-12" db="EMBL/GenBank/DDBJ databases">
        <title>Methylobrevis albus sp. nov., isolated from fresh water lack sediment.</title>
        <authorList>
            <person name="Zou Q."/>
        </authorList>
    </citation>
    <scope>NUCLEOTIDE SEQUENCE</scope>
    <source>
        <strain evidence="12">L22</strain>
    </source>
</reference>
<dbReference type="PANTHER" id="PTHR43095">
    <property type="entry name" value="SUGAR KINASE"/>
    <property type="match status" value="1"/>
</dbReference>
<gene>
    <name evidence="8 9 12" type="primary">xylB</name>
    <name evidence="12" type="ORF">I5731_09720</name>
</gene>
<name>A0A931I2H5_9HYPH</name>
<dbReference type="PIRSF" id="PIRSF000538">
    <property type="entry name" value="GlpK"/>
    <property type="match status" value="1"/>
</dbReference>
<comment type="catalytic activity">
    <reaction evidence="8 9">
        <text>D-xylulose + ATP = D-xylulose 5-phosphate + ADP + H(+)</text>
        <dbReference type="Rhea" id="RHEA:10964"/>
        <dbReference type="ChEBI" id="CHEBI:15378"/>
        <dbReference type="ChEBI" id="CHEBI:17140"/>
        <dbReference type="ChEBI" id="CHEBI:30616"/>
        <dbReference type="ChEBI" id="CHEBI:57737"/>
        <dbReference type="ChEBI" id="CHEBI:456216"/>
        <dbReference type="EC" id="2.7.1.17"/>
    </reaction>
</comment>
<feature type="domain" description="Carbohydrate kinase FGGY N-terminal" evidence="10">
    <location>
        <begin position="5"/>
        <end position="250"/>
    </location>
</feature>
<accession>A0A931I2H5</accession>
<dbReference type="GO" id="GO:0005524">
    <property type="term" value="F:ATP binding"/>
    <property type="evidence" value="ECO:0007669"/>
    <property type="project" value="UniProtKB-UniRule"/>
</dbReference>
<proteinExistence type="inferred from homology"/>
<keyword evidence="5 8" id="KW-0418">Kinase</keyword>
<dbReference type="RefSeq" id="WP_197311137.1">
    <property type="nucleotide sequence ID" value="NZ_JADZLT010000049.1"/>
</dbReference>
<dbReference type="PROSITE" id="PS00933">
    <property type="entry name" value="FGGY_KINASES_1"/>
    <property type="match status" value="1"/>
</dbReference>
<dbReference type="Proteomes" id="UP000631694">
    <property type="component" value="Unassembled WGS sequence"/>
</dbReference>
<evidence type="ECO:0000256" key="7">
    <source>
        <dbReference type="ARBA" id="ARBA00023277"/>
    </source>
</evidence>
<organism evidence="12 13">
    <name type="scientific">Methylobrevis albus</name>
    <dbReference type="NCBI Taxonomy" id="2793297"/>
    <lineage>
        <taxon>Bacteria</taxon>
        <taxon>Pseudomonadati</taxon>
        <taxon>Pseudomonadota</taxon>
        <taxon>Alphaproteobacteria</taxon>
        <taxon>Hyphomicrobiales</taxon>
        <taxon>Pleomorphomonadaceae</taxon>
        <taxon>Methylobrevis</taxon>
    </lineage>
</organism>
<evidence type="ECO:0000256" key="6">
    <source>
        <dbReference type="ARBA" id="ARBA00022840"/>
    </source>
</evidence>
<dbReference type="Pfam" id="PF00370">
    <property type="entry name" value="FGGY_N"/>
    <property type="match status" value="1"/>
</dbReference>
<evidence type="ECO:0000313" key="12">
    <source>
        <dbReference type="EMBL" id="MBH0238098.1"/>
    </source>
</evidence>
<evidence type="ECO:0000256" key="3">
    <source>
        <dbReference type="ARBA" id="ARBA00022679"/>
    </source>
</evidence>
<dbReference type="PANTHER" id="PTHR43095:SF6">
    <property type="entry name" value="XYLULOSE KINASE"/>
    <property type="match status" value="1"/>
</dbReference>
<comment type="similarity">
    <text evidence="1 8 9">Belongs to the FGGY kinase family.</text>
</comment>
<evidence type="ECO:0000256" key="5">
    <source>
        <dbReference type="ARBA" id="ARBA00022777"/>
    </source>
</evidence>
<protein>
    <recommendedName>
        <fullName evidence="8 9">Xylulose kinase</fullName>
        <shortName evidence="8 9">Xylulokinase</shortName>
        <ecNumber evidence="8 9">2.7.1.17</ecNumber>
    </recommendedName>
</protein>
<sequence length="493" mass="51498">MTETFLGIDIGTSAVKAVLVDTGQRLLASESRPMPTARPRPGWSEQDPELWWRTVVAVLADLRDKAGAPYRSVAAIGLSGQMHGAVLLGADDRPLRPAILWNDARATAECRDLEAAVPGFGRIAGVGAMPGLTAPKLLWLQRHEPDVFARIACVMLPKDYVRLQLTGEKLTDMSDAAGALFLDEAARTWSAPILAACGLGEHQMPALTESPAAAGRLTRAAAEVLGLDADRPGGIVVAGGAGDAAAGALGVGAVTGGDAFISLGTSAQLFVTTDSYRPAPETVVHAFAHAMPATWYQMGAMLNGASCVGFIARLLGADDVDALVARSADAYAGPQRLLFLPYLVGERTPHDDPDARGVLFGLDPATTQEAAVQAVLEGVAYSLAEARDCLAAAGTDLGHAAIIGGGARSPFWTRIIASVLGVPIVRYRGGETGPAFGAARLARMAATGEGAEVCTKPEVEAVVEPDPAFRDAYAEGLARYKRLYRALRPEFRA</sequence>
<feature type="active site" description="Proton acceptor" evidence="8">
    <location>
        <position position="243"/>
    </location>
</feature>
<keyword evidence="7 8" id="KW-0119">Carbohydrate metabolism</keyword>
<feature type="binding site" evidence="8">
    <location>
        <begin position="82"/>
        <end position="83"/>
    </location>
    <ligand>
        <name>substrate</name>
    </ligand>
</feature>
<dbReference type="NCBIfam" id="TIGR01312">
    <property type="entry name" value="XylB"/>
    <property type="match status" value="1"/>
</dbReference>
<dbReference type="HAMAP" id="MF_02220">
    <property type="entry name" value="XylB"/>
    <property type="match status" value="1"/>
</dbReference>
<dbReference type="InterPro" id="IPR018484">
    <property type="entry name" value="FGGY_N"/>
</dbReference>
<dbReference type="InterPro" id="IPR018485">
    <property type="entry name" value="FGGY_C"/>
</dbReference>